<feature type="transmembrane region" description="Helical" evidence="1">
    <location>
        <begin position="121"/>
        <end position="139"/>
    </location>
</feature>
<evidence type="ECO:0000256" key="1">
    <source>
        <dbReference type="SAM" id="Phobius"/>
    </source>
</evidence>
<dbReference type="EMBL" id="PIPS01000001">
    <property type="protein sequence ID" value="RUO44557.1"/>
    <property type="molecule type" value="Genomic_DNA"/>
</dbReference>
<keyword evidence="1" id="KW-1133">Transmembrane helix</keyword>
<keyword evidence="1" id="KW-0812">Transmembrane</keyword>
<dbReference type="Pfam" id="PF12412">
    <property type="entry name" value="DUF3667"/>
    <property type="match status" value="1"/>
</dbReference>
<evidence type="ECO:0008006" key="4">
    <source>
        <dbReference type="Google" id="ProtNLM"/>
    </source>
</evidence>
<feature type="transmembrane region" description="Helical" evidence="1">
    <location>
        <begin position="293"/>
        <end position="311"/>
    </location>
</feature>
<keyword evidence="1" id="KW-0472">Membrane</keyword>
<gene>
    <name evidence="2" type="ORF">CWE23_00505</name>
</gene>
<evidence type="ECO:0000313" key="3">
    <source>
        <dbReference type="Proteomes" id="UP000286680"/>
    </source>
</evidence>
<organism evidence="2 3">
    <name type="scientific">Idiomarina aquatica</name>
    <dbReference type="NCBI Taxonomy" id="1327752"/>
    <lineage>
        <taxon>Bacteria</taxon>
        <taxon>Pseudomonadati</taxon>
        <taxon>Pseudomonadota</taxon>
        <taxon>Gammaproteobacteria</taxon>
        <taxon>Alteromonadales</taxon>
        <taxon>Idiomarinaceae</taxon>
        <taxon>Idiomarina</taxon>
    </lineage>
</organism>
<comment type="caution">
    <text evidence="2">The sequence shown here is derived from an EMBL/GenBank/DDBJ whole genome shotgun (WGS) entry which is preliminary data.</text>
</comment>
<protein>
    <recommendedName>
        <fullName evidence="4">DUF3667 domain-containing protein</fullName>
    </recommendedName>
</protein>
<feature type="transmembrane region" description="Helical" evidence="1">
    <location>
        <begin position="227"/>
        <end position="246"/>
    </location>
</feature>
<name>A0AA94EEX9_9GAMM</name>
<reference evidence="3" key="1">
    <citation type="journal article" date="2018" name="Front. Microbiol.">
        <title>Genome-Based Analysis Reveals the Taxonomy and Diversity of the Family Idiomarinaceae.</title>
        <authorList>
            <person name="Liu Y."/>
            <person name="Lai Q."/>
            <person name="Shao Z."/>
        </authorList>
    </citation>
    <scope>NUCLEOTIDE SEQUENCE [LARGE SCALE GENOMIC DNA]</scope>
    <source>
        <strain evidence="3">SN-14</strain>
    </source>
</reference>
<dbReference type="Proteomes" id="UP000286680">
    <property type="component" value="Unassembled WGS sequence"/>
</dbReference>
<proteinExistence type="predicted"/>
<feature type="transmembrane region" description="Helical" evidence="1">
    <location>
        <begin position="332"/>
        <end position="352"/>
    </location>
</feature>
<feature type="transmembrane region" description="Helical" evidence="1">
    <location>
        <begin position="258"/>
        <end position="281"/>
    </location>
</feature>
<evidence type="ECO:0000313" key="2">
    <source>
        <dbReference type="EMBL" id="RUO44557.1"/>
    </source>
</evidence>
<dbReference type="AlphaFoldDB" id="A0AA94EEX9"/>
<keyword evidence="3" id="KW-1185">Reference proteome</keyword>
<sequence length="354" mass="40751">MFSVVAKWQLNENPKGSTNLSLLVYSIKKMEFIMSTETPLLTNQHLCKNCDTELQGEYCHRCGQQDKQYIRSIFAVVGDLFGEIGHWDSRFYRTLTGLLFKPAFLSLEFVRGRHASYVPPLRLYFFISLISFMVLTSLIDFEFRGAQPQDKEVLAQVQDDLDQNLPNPIKPLIDENGEVKPPTVSLGDMTVPWMDEAEKAELEAKMQYLLENPAQLSQKLVSMTPQMMLLMLPFWALVLKFIYLFGHRYYLEHLTVALHTHAFILLMLMLVTIVSSLTTPLLSMEIWSWLGELGDWITNGLLLWLVLYILLTQKHFYQQGWGMTVFKFMLSGVVYLILLAVSFVIMVIIGILNS</sequence>
<accession>A0AA94EEX9</accession>
<dbReference type="InterPro" id="IPR022134">
    <property type="entry name" value="DUF3667"/>
</dbReference>